<dbReference type="Proteomes" id="UP000176998">
    <property type="component" value="Unassembled WGS sequence"/>
</dbReference>
<evidence type="ECO:0000313" key="1">
    <source>
        <dbReference type="EMBL" id="OHE97041.1"/>
    </source>
</evidence>
<gene>
    <name evidence="1" type="ORF">CORC01_07650</name>
</gene>
<keyword evidence="2" id="KW-1185">Reference proteome</keyword>
<evidence type="ECO:0000313" key="2">
    <source>
        <dbReference type="Proteomes" id="UP000176998"/>
    </source>
</evidence>
<sequence>MSVERGFAASPRHLHMAHVCIYSWTDSDTDGVGTCCHAHISRAIEAENDTLIRAVHD</sequence>
<proteinExistence type="predicted"/>
<name>A0A1G4B6K2_9PEZI</name>
<organism evidence="1 2">
    <name type="scientific">Colletotrichum orchidophilum</name>
    <dbReference type="NCBI Taxonomy" id="1209926"/>
    <lineage>
        <taxon>Eukaryota</taxon>
        <taxon>Fungi</taxon>
        <taxon>Dikarya</taxon>
        <taxon>Ascomycota</taxon>
        <taxon>Pezizomycotina</taxon>
        <taxon>Sordariomycetes</taxon>
        <taxon>Hypocreomycetidae</taxon>
        <taxon>Glomerellales</taxon>
        <taxon>Glomerellaceae</taxon>
        <taxon>Colletotrichum</taxon>
    </lineage>
</organism>
<accession>A0A1G4B6K2</accession>
<dbReference type="GeneID" id="34560795"/>
<protein>
    <submittedName>
        <fullName evidence="1">Uncharacterized protein</fullName>
    </submittedName>
</protein>
<comment type="caution">
    <text evidence="1">The sequence shown here is derived from an EMBL/GenBank/DDBJ whole genome shotgun (WGS) entry which is preliminary data.</text>
</comment>
<dbReference type="RefSeq" id="XP_022474197.1">
    <property type="nucleotide sequence ID" value="XM_022619285.1"/>
</dbReference>
<reference evidence="1 2" key="1">
    <citation type="submission" date="2016-09" db="EMBL/GenBank/DDBJ databases">
        <authorList>
            <person name="Capua I."/>
            <person name="De Benedictis P."/>
            <person name="Joannis T."/>
            <person name="Lombin L.H."/>
            <person name="Cattoli G."/>
        </authorList>
    </citation>
    <scope>NUCLEOTIDE SEQUENCE [LARGE SCALE GENOMIC DNA]</scope>
    <source>
        <strain evidence="1 2">IMI 309357</strain>
    </source>
</reference>
<dbReference type="EMBL" id="MJBS01000062">
    <property type="protein sequence ID" value="OHE97041.1"/>
    <property type="molecule type" value="Genomic_DNA"/>
</dbReference>
<dbReference type="AlphaFoldDB" id="A0A1G4B6K2"/>